<feature type="transmembrane region" description="Helical" evidence="8">
    <location>
        <begin position="236"/>
        <end position="258"/>
    </location>
</feature>
<keyword evidence="7 8" id="KW-0472">Membrane</keyword>
<reference evidence="9 10" key="1">
    <citation type="submission" date="2023-10" db="EMBL/GenBank/DDBJ databases">
        <title>Draft Genome Sequence of Candida saopaulonensis from a very Premature Infant with Sepsis.</title>
        <authorList>
            <person name="Ning Y."/>
            <person name="Dai R."/>
            <person name="Xiao M."/>
            <person name="Xu Y."/>
            <person name="Yan Q."/>
            <person name="Zhang L."/>
        </authorList>
    </citation>
    <scope>NUCLEOTIDE SEQUENCE [LARGE SCALE GENOMIC DNA]</scope>
    <source>
        <strain evidence="9 10">19XY460</strain>
    </source>
</reference>
<dbReference type="PANTHER" id="PTHR11040">
    <property type="entry name" value="ZINC/IRON TRANSPORTER"/>
    <property type="match status" value="1"/>
</dbReference>
<dbReference type="GeneID" id="88172865"/>
<evidence type="ECO:0000313" key="9">
    <source>
        <dbReference type="EMBL" id="WPK24524.1"/>
    </source>
</evidence>
<dbReference type="InterPro" id="IPR004698">
    <property type="entry name" value="Zn/Fe_permease_fun/pln"/>
</dbReference>
<protein>
    <submittedName>
        <fullName evidence="9">Uncharacterized protein</fullName>
    </submittedName>
</protein>
<accession>A0AAX4H804</accession>
<proteinExistence type="inferred from homology"/>
<feature type="transmembrane region" description="Helical" evidence="8">
    <location>
        <begin position="50"/>
        <end position="71"/>
    </location>
</feature>
<evidence type="ECO:0000256" key="5">
    <source>
        <dbReference type="ARBA" id="ARBA00022989"/>
    </source>
</evidence>
<sequence length="394" mass="43294">MITTDCEKTFDGQNMKARIASIFVLLVVSAAGSFSPILAIKYQRIGVPSWIIFVARYFGSGVILATAFIHLLGESNDSFASPCISEFFKEYLWGSALALMGAFTMFSIEVITQRLMDIKTRKDALLAENSSDDGECENGIICYDRTKNGSLRNSMSLETAAPRSNDLEAGLHPLGSHASGANDLQQEIEEDLSDVSVVSRHNKEAGTLPRKDLASVLESTIDQPTTAEEQTAFQKIFNIFLLEFGIIFHSVFVGLSLAVAGEQFITLFIAISFHQFFEGLGLGARFATAKWPHKMRRFPWYLSLAYSLTTPIGIAAGLGVRHLYSNNDGTSLIVVGVFDGFCSGLLIYSCLIEFMARDFLIDADLREAKLGWLVLAYGMFLLGTVFMALVGKWA</sequence>
<feature type="transmembrane region" description="Helical" evidence="8">
    <location>
        <begin position="19"/>
        <end position="38"/>
    </location>
</feature>
<comment type="subcellular location">
    <subcellularLocation>
        <location evidence="1 8">Membrane</location>
        <topology evidence="1 8">Multi-pass membrane protein</topology>
    </subcellularLocation>
</comment>
<keyword evidence="10" id="KW-1185">Reference proteome</keyword>
<evidence type="ECO:0000256" key="7">
    <source>
        <dbReference type="ARBA" id="ARBA00023136"/>
    </source>
</evidence>
<feature type="transmembrane region" description="Helical" evidence="8">
    <location>
        <begin position="264"/>
        <end position="286"/>
    </location>
</feature>
<keyword evidence="6 8" id="KW-0406">Ion transport</keyword>
<dbReference type="EMBL" id="CP138895">
    <property type="protein sequence ID" value="WPK24524.1"/>
    <property type="molecule type" value="Genomic_DNA"/>
</dbReference>
<dbReference type="NCBIfam" id="TIGR00820">
    <property type="entry name" value="zip"/>
    <property type="match status" value="1"/>
</dbReference>
<comment type="similarity">
    <text evidence="2 8">Belongs to the ZIP transporter (TC 2.A.5) family.</text>
</comment>
<evidence type="ECO:0000256" key="8">
    <source>
        <dbReference type="RuleBase" id="RU362088"/>
    </source>
</evidence>
<dbReference type="Proteomes" id="UP001338582">
    <property type="component" value="Chromosome 2"/>
</dbReference>
<keyword evidence="3 8" id="KW-0813">Transport</keyword>
<feature type="transmembrane region" description="Helical" evidence="8">
    <location>
        <begin position="332"/>
        <end position="351"/>
    </location>
</feature>
<keyword evidence="4 8" id="KW-0812">Transmembrane</keyword>
<evidence type="ECO:0000313" key="10">
    <source>
        <dbReference type="Proteomes" id="UP001338582"/>
    </source>
</evidence>
<feature type="transmembrane region" description="Helical" evidence="8">
    <location>
        <begin position="298"/>
        <end position="320"/>
    </location>
</feature>
<dbReference type="GO" id="GO:0005886">
    <property type="term" value="C:plasma membrane"/>
    <property type="evidence" value="ECO:0007669"/>
    <property type="project" value="TreeGrafter"/>
</dbReference>
<evidence type="ECO:0000256" key="4">
    <source>
        <dbReference type="ARBA" id="ARBA00022692"/>
    </source>
</evidence>
<evidence type="ECO:0000256" key="1">
    <source>
        <dbReference type="ARBA" id="ARBA00004141"/>
    </source>
</evidence>
<dbReference type="PANTHER" id="PTHR11040:SF32">
    <property type="entry name" value="ZINC-REGULATED TRANSPORTER 1"/>
    <property type="match status" value="1"/>
</dbReference>
<dbReference type="Pfam" id="PF02535">
    <property type="entry name" value="Zip"/>
    <property type="match status" value="1"/>
</dbReference>
<feature type="transmembrane region" description="Helical" evidence="8">
    <location>
        <begin position="91"/>
        <end position="112"/>
    </location>
</feature>
<name>A0AAX4H804_9ASCO</name>
<dbReference type="AlphaFoldDB" id="A0AAX4H804"/>
<evidence type="ECO:0000256" key="2">
    <source>
        <dbReference type="ARBA" id="ARBA00006939"/>
    </source>
</evidence>
<organism evidence="9 10">
    <name type="scientific">Australozyma saopauloensis</name>
    <dbReference type="NCBI Taxonomy" id="291208"/>
    <lineage>
        <taxon>Eukaryota</taxon>
        <taxon>Fungi</taxon>
        <taxon>Dikarya</taxon>
        <taxon>Ascomycota</taxon>
        <taxon>Saccharomycotina</taxon>
        <taxon>Pichiomycetes</taxon>
        <taxon>Metschnikowiaceae</taxon>
        <taxon>Australozyma</taxon>
    </lineage>
</organism>
<evidence type="ECO:0000256" key="3">
    <source>
        <dbReference type="ARBA" id="ARBA00022448"/>
    </source>
</evidence>
<dbReference type="GO" id="GO:0005385">
    <property type="term" value="F:zinc ion transmembrane transporter activity"/>
    <property type="evidence" value="ECO:0007669"/>
    <property type="project" value="InterPro"/>
</dbReference>
<keyword evidence="5 8" id="KW-1133">Transmembrane helix</keyword>
<gene>
    <name evidence="9" type="ORF">PUMCH_001800</name>
</gene>
<dbReference type="RefSeq" id="XP_062876907.1">
    <property type="nucleotide sequence ID" value="XM_063020837.1"/>
</dbReference>
<dbReference type="KEGG" id="asau:88172865"/>
<feature type="transmembrane region" description="Helical" evidence="8">
    <location>
        <begin position="372"/>
        <end position="391"/>
    </location>
</feature>
<evidence type="ECO:0000256" key="6">
    <source>
        <dbReference type="ARBA" id="ARBA00023065"/>
    </source>
</evidence>
<dbReference type="InterPro" id="IPR003689">
    <property type="entry name" value="ZIP"/>
</dbReference>